<name>A0A6A5GXF4_CAERE</name>
<dbReference type="GeneID" id="78776151"/>
<sequence>MVANLKILNTTIDNLSKKIDSNHHQRSNVNYHMNHYFNGSRFVMPHPNYGSSSTSIPSTVRNYKSLWTVQKSSSVLESWKSEWEPDEEKPCCRGKAEEQEAKWFRKEGKAGEP</sequence>
<dbReference type="KEGG" id="crq:GCK72_015733"/>
<accession>A0A6A5GXF4</accession>
<evidence type="ECO:0000313" key="2">
    <source>
        <dbReference type="Proteomes" id="UP000483820"/>
    </source>
</evidence>
<comment type="caution">
    <text evidence="1">The sequence shown here is derived from an EMBL/GenBank/DDBJ whole genome shotgun (WGS) entry which is preliminary data.</text>
</comment>
<dbReference type="RefSeq" id="XP_053585867.1">
    <property type="nucleotide sequence ID" value="XM_053731095.1"/>
</dbReference>
<evidence type="ECO:0000313" key="1">
    <source>
        <dbReference type="EMBL" id="KAF1759269.1"/>
    </source>
</evidence>
<protein>
    <submittedName>
        <fullName evidence="1">Uncharacterized protein</fullName>
    </submittedName>
</protein>
<dbReference type="Proteomes" id="UP000483820">
    <property type="component" value="Chromosome IV"/>
</dbReference>
<organism evidence="1 2">
    <name type="scientific">Caenorhabditis remanei</name>
    <name type="common">Caenorhabditis vulgaris</name>
    <dbReference type="NCBI Taxonomy" id="31234"/>
    <lineage>
        <taxon>Eukaryota</taxon>
        <taxon>Metazoa</taxon>
        <taxon>Ecdysozoa</taxon>
        <taxon>Nematoda</taxon>
        <taxon>Chromadorea</taxon>
        <taxon>Rhabditida</taxon>
        <taxon>Rhabditina</taxon>
        <taxon>Rhabditomorpha</taxon>
        <taxon>Rhabditoidea</taxon>
        <taxon>Rhabditidae</taxon>
        <taxon>Peloderinae</taxon>
        <taxon>Caenorhabditis</taxon>
    </lineage>
</organism>
<dbReference type="AlphaFoldDB" id="A0A6A5GXF4"/>
<proteinExistence type="predicted"/>
<dbReference type="CTD" id="78776151"/>
<gene>
    <name evidence="1" type="ORF">GCK72_015733</name>
</gene>
<dbReference type="EMBL" id="WUAV01000004">
    <property type="protein sequence ID" value="KAF1759269.1"/>
    <property type="molecule type" value="Genomic_DNA"/>
</dbReference>
<reference evidence="1 2" key="1">
    <citation type="submission" date="2019-12" db="EMBL/GenBank/DDBJ databases">
        <title>Chromosome-level assembly of the Caenorhabditis remanei genome.</title>
        <authorList>
            <person name="Teterina A.A."/>
            <person name="Willis J.H."/>
            <person name="Phillips P.C."/>
        </authorList>
    </citation>
    <scope>NUCLEOTIDE SEQUENCE [LARGE SCALE GENOMIC DNA]</scope>
    <source>
        <strain evidence="1 2">PX506</strain>
        <tissue evidence="1">Whole organism</tissue>
    </source>
</reference>